<keyword evidence="2" id="KW-0479">Metal-binding</keyword>
<name>A0A520LL57_9GAMM</name>
<keyword evidence="3" id="KW-0560">Oxidoreductase</keyword>
<accession>A0A520LL57</accession>
<evidence type="ECO:0000256" key="5">
    <source>
        <dbReference type="ARBA" id="ARBA00023014"/>
    </source>
</evidence>
<gene>
    <name evidence="6" type="ORF">EVB02_03620</name>
</gene>
<dbReference type="PANTHER" id="PTHR43498:SF1">
    <property type="entry name" value="COB--COM HETERODISULFIDE REDUCTASE IRON-SULFUR SUBUNIT A"/>
    <property type="match status" value="1"/>
</dbReference>
<dbReference type="Proteomes" id="UP000318148">
    <property type="component" value="Unassembled WGS sequence"/>
</dbReference>
<dbReference type="InterPro" id="IPR039650">
    <property type="entry name" value="HdrA-like"/>
</dbReference>
<evidence type="ECO:0000256" key="3">
    <source>
        <dbReference type="ARBA" id="ARBA00023002"/>
    </source>
</evidence>
<reference evidence="6 7" key="1">
    <citation type="submission" date="2019-02" db="EMBL/GenBank/DDBJ databases">
        <title>Prokaryotic population dynamics and viral predation in marine succession experiment using metagenomics: the confinement effect.</title>
        <authorList>
            <person name="Haro-Moreno J.M."/>
            <person name="Rodriguez-Valera F."/>
            <person name="Lopez-Perez M."/>
        </authorList>
    </citation>
    <scope>NUCLEOTIDE SEQUENCE [LARGE SCALE GENOMIC DNA]</scope>
    <source>
        <strain evidence="6">MED-G169</strain>
    </source>
</reference>
<protein>
    <submittedName>
        <fullName evidence="6">FAD-dependent oxidoreductase</fullName>
    </submittedName>
</protein>
<proteinExistence type="predicted"/>
<dbReference type="GO" id="GO:0016491">
    <property type="term" value="F:oxidoreductase activity"/>
    <property type="evidence" value="ECO:0007669"/>
    <property type="project" value="UniProtKB-KW"/>
</dbReference>
<keyword evidence="5" id="KW-0411">Iron-sulfur</keyword>
<dbReference type="InterPro" id="IPR036188">
    <property type="entry name" value="FAD/NAD-bd_sf"/>
</dbReference>
<evidence type="ECO:0000256" key="4">
    <source>
        <dbReference type="ARBA" id="ARBA00023004"/>
    </source>
</evidence>
<evidence type="ECO:0000256" key="2">
    <source>
        <dbReference type="ARBA" id="ARBA00022723"/>
    </source>
</evidence>
<sequence length="454" mass="49170">MSNSITEAARQTPIIHKTQLLVVGSGPGGLAAAIAASREGVETTLLERYGCFGGNLTQVGVEGFAWYRHDKTVDSVGIGIEFEERAKSMNLSSPEPQSNSHAIDGEGFKYIADVLVQEAGITPMLHRMMVATIMDGKTIKGVIVESKAGREAIIADRVIDATGDADVAYRSGAEVFKTPTEDMMAASVMFSMTGVDKQKFIANVKNNPHTYSDWCGPDWAMKTSGKEDKLFSPYLKKPFEEAIKKGIIPPNLNTITGTWGAISEQGDLSYLNLIHLAELDATNPDHLTRGEIEGRYQAMQAIKALKKFNPGCENAKLRNFGMTIGIRDTRKINAQYNMTSEDVHGQAKFDDSVGIFPEFIDGYGVLILPTTGRYFQLPYRSMIPKGVNHLLVTGRCVGGDKMSHAATRNMMCCAVNGQGAGVAAAESIKANVDVKDVSISQVQKTLVAQGARIH</sequence>
<organism evidence="6 7">
    <name type="scientific">SAR92 clade bacterium</name>
    <dbReference type="NCBI Taxonomy" id="2315479"/>
    <lineage>
        <taxon>Bacteria</taxon>
        <taxon>Pseudomonadati</taxon>
        <taxon>Pseudomonadota</taxon>
        <taxon>Gammaproteobacteria</taxon>
        <taxon>Cellvibrionales</taxon>
        <taxon>Porticoccaceae</taxon>
        <taxon>SAR92 clade</taxon>
    </lineage>
</organism>
<dbReference type="Gene3D" id="3.50.50.60">
    <property type="entry name" value="FAD/NAD(P)-binding domain"/>
    <property type="match status" value="1"/>
</dbReference>
<dbReference type="PRINTS" id="PR00411">
    <property type="entry name" value="PNDRDTASEI"/>
</dbReference>
<dbReference type="GO" id="GO:0046872">
    <property type="term" value="F:metal ion binding"/>
    <property type="evidence" value="ECO:0007669"/>
    <property type="project" value="UniProtKB-KW"/>
</dbReference>
<dbReference type="EMBL" id="SHBO01000047">
    <property type="protein sequence ID" value="RZO05159.1"/>
    <property type="molecule type" value="Genomic_DNA"/>
</dbReference>
<evidence type="ECO:0000313" key="6">
    <source>
        <dbReference type="EMBL" id="RZO05159.1"/>
    </source>
</evidence>
<evidence type="ECO:0000256" key="1">
    <source>
        <dbReference type="ARBA" id="ARBA00022485"/>
    </source>
</evidence>
<dbReference type="GO" id="GO:0051539">
    <property type="term" value="F:4 iron, 4 sulfur cluster binding"/>
    <property type="evidence" value="ECO:0007669"/>
    <property type="project" value="UniProtKB-KW"/>
</dbReference>
<evidence type="ECO:0000313" key="7">
    <source>
        <dbReference type="Proteomes" id="UP000318148"/>
    </source>
</evidence>
<keyword evidence="4" id="KW-0408">Iron</keyword>
<dbReference type="SUPFAM" id="SSF51905">
    <property type="entry name" value="FAD/NAD(P)-binding domain"/>
    <property type="match status" value="1"/>
</dbReference>
<comment type="caution">
    <text evidence="6">The sequence shown here is derived from an EMBL/GenBank/DDBJ whole genome shotgun (WGS) entry which is preliminary data.</text>
</comment>
<dbReference type="PANTHER" id="PTHR43498">
    <property type="entry name" value="FERREDOXIN:COB-COM HETERODISULFIDE REDUCTASE SUBUNIT A"/>
    <property type="match status" value="1"/>
</dbReference>
<dbReference type="AlphaFoldDB" id="A0A520LL57"/>
<dbReference type="Pfam" id="PF12831">
    <property type="entry name" value="FAD_oxidored"/>
    <property type="match status" value="1"/>
</dbReference>
<keyword evidence="1" id="KW-0004">4Fe-4S</keyword>